<evidence type="ECO:0000259" key="1">
    <source>
        <dbReference type="Pfam" id="PF01844"/>
    </source>
</evidence>
<protein>
    <submittedName>
        <fullName evidence="2">HNH endonuclease</fullName>
    </submittedName>
</protein>
<evidence type="ECO:0000313" key="3">
    <source>
        <dbReference type="Proteomes" id="UP000651050"/>
    </source>
</evidence>
<sequence>MAVTSGPGNGFWTRDETILALDLYLRAGHSLDAGDSRVEELSAFLRSLPLHPPEKRKGSFRNPAGVAFKIGNLRSVQTGKGLKNVSAIDREVWAELGDQPARVNELAAQIRQAGTQLTLLPPNHSAELADIEDEHFAEGGATVVLHRRLERAKNMRFKLLGKRQKLGPLRCDACTTASLLPDVSMAPAAFEAHHIRPLGVSGETQTSVKDLALLCATCHRLIHRAMVVGKRWISLPEFKSLIGH</sequence>
<organism evidence="2 3">
    <name type="scientific">Caenimonas aquaedulcis</name>
    <dbReference type="NCBI Taxonomy" id="2793270"/>
    <lineage>
        <taxon>Bacteria</taxon>
        <taxon>Pseudomonadati</taxon>
        <taxon>Pseudomonadota</taxon>
        <taxon>Betaproteobacteria</taxon>
        <taxon>Burkholderiales</taxon>
        <taxon>Comamonadaceae</taxon>
        <taxon>Caenimonas</taxon>
    </lineage>
</organism>
<dbReference type="RefSeq" id="WP_196986825.1">
    <property type="nucleotide sequence ID" value="NZ_JADWYS010000001.1"/>
</dbReference>
<keyword evidence="2" id="KW-0255">Endonuclease</keyword>
<dbReference type="GO" id="GO:0008270">
    <property type="term" value="F:zinc ion binding"/>
    <property type="evidence" value="ECO:0007669"/>
    <property type="project" value="InterPro"/>
</dbReference>
<gene>
    <name evidence="2" type="ORF">I5803_13310</name>
</gene>
<keyword evidence="2" id="KW-0540">Nuclease</keyword>
<dbReference type="AlphaFoldDB" id="A0A931H5U0"/>
<evidence type="ECO:0000313" key="2">
    <source>
        <dbReference type="EMBL" id="MBG9389007.1"/>
    </source>
</evidence>
<dbReference type="EMBL" id="JADWYS010000001">
    <property type="protein sequence ID" value="MBG9389007.1"/>
    <property type="molecule type" value="Genomic_DNA"/>
</dbReference>
<feature type="domain" description="HNH" evidence="1">
    <location>
        <begin position="188"/>
        <end position="224"/>
    </location>
</feature>
<dbReference type="Proteomes" id="UP000651050">
    <property type="component" value="Unassembled WGS sequence"/>
</dbReference>
<reference evidence="2" key="1">
    <citation type="submission" date="2020-11" db="EMBL/GenBank/DDBJ databases">
        <title>Bacterial whole genome sequence for Caenimonas sp. DR4.4.</title>
        <authorList>
            <person name="Le V."/>
            <person name="Ko S.-R."/>
            <person name="Ahn C.-Y."/>
            <person name="Oh H.-M."/>
        </authorList>
    </citation>
    <scope>NUCLEOTIDE SEQUENCE</scope>
    <source>
        <strain evidence="2">DR4.4</strain>
    </source>
</reference>
<comment type="caution">
    <text evidence="2">The sequence shown here is derived from an EMBL/GenBank/DDBJ whole genome shotgun (WGS) entry which is preliminary data.</text>
</comment>
<keyword evidence="3" id="KW-1185">Reference proteome</keyword>
<proteinExistence type="predicted"/>
<dbReference type="GO" id="GO:0004519">
    <property type="term" value="F:endonuclease activity"/>
    <property type="evidence" value="ECO:0007669"/>
    <property type="project" value="UniProtKB-KW"/>
</dbReference>
<name>A0A931H5U0_9BURK</name>
<dbReference type="GO" id="GO:0003676">
    <property type="term" value="F:nucleic acid binding"/>
    <property type="evidence" value="ECO:0007669"/>
    <property type="project" value="InterPro"/>
</dbReference>
<dbReference type="Pfam" id="PF01844">
    <property type="entry name" value="HNH"/>
    <property type="match status" value="1"/>
</dbReference>
<dbReference type="InterPro" id="IPR002711">
    <property type="entry name" value="HNH"/>
</dbReference>
<keyword evidence="2" id="KW-0378">Hydrolase</keyword>
<dbReference type="CDD" id="cd00085">
    <property type="entry name" value="HNHc"/>
    <property type="match status" value="1"/>
</dbReference>
<accession>A0A931H5U0</accession>
<dbReference type="InterPro" id="IPR003615">
    <property type="entry name" value="HNH_nuc"/>
</dbReference>